<dbReference type="SUPFAM" id="SSF100950">
    <property type="entry name" value="NagB/RpiA/CoA transferase-like"/>
    <property type="match status" value="1"/>
</dbReference>
<dbReference type="InterPro" id="IPR014036">
    <property type="entry name" value="DeoR-like_C"/>
</dbReference>
<dbReference type="InterPro" id="IPR018356">
    <property type="entry name" value="Tscrpt_reg_HTH_DeoR_CS"/>
</dbReference>
<dbReference type="EMBL" id="BAAAQM010000008">
    <property type="protein sequence ID" value="GAA1963091.1"/>
    <property type="molecule type" value="Genomic_DNA"/>
</dbReference>
<dbReference type="Gene3D" id="3.40.50.1360">
    <property type="match status" value="1"/>
</dbReference>
<proteinExistence type="predicted"/>
<dbReference type="SUPFAM" id="SSF46785">
    <property type="entry name" value="Winged helix' DNA-binding domain"/>
    <property type="match status" value="1"/>
</dbReference>
<dbReference type="SMART" id="SM01134">
    <property type="entry name" value="DeoRC"/>
    <property type="match status" value="1"/>
</dbReference>
<dbReference type="InterPro" id="IPR036388">
    <property type="entry name" value="WH-like_DNA-bd_sf"/>
</dbReference>
<dbReference type="PROSITE" id="PS51000">
    <property type="entry name" value="HTH_DEOR_2"/>
    <property type="match status" value="1"/>
</dbReference>
<name>A0ABP5CHH4_9ACTN</name>
<dbReference type="PANTHER" id="PTHR30363">
    <property type="entry name" value="HTH-TYPE TRANSCRIPTIONAL REGULATOR SRLR-RELATED"/>
    <property type="match status" value="1"/>
</dbReference>
<dbReference type="Pfam" id="PF08220">
    <property type="entry name" value="HTH_DeoR"/>
    <property type="match status" value="1"/>
</dbReference>
<dbReference type="RefSeq" id="WP_344656673.1">
    <property type="nucleotide sequence ID" value="NZ_BAAAQM010000008.1"/>
</dbReference>
<dbReference type="PRINTS" id="PR00037">
    <property type="entry name" value="HTHLACR"/>
</dbReference>
<dbReference type="PROSITE" id="PS00894">
    <property type="entry name" value="HTH_DEOR_1"/>
    <property type="match status" value="1"/>
</dbReference>
<dbReference type="Gene3D" id="1.10.10.10">
    <property type="entry name" value="Winged helix-like DNA-binding domain superfamily/Winged helix DNA-binding domain"/>
    <property type="match status" value="1"/>
</dbReference>
<keyword evidence="2 5" id="KW-0238">DNA-binding</keyword>
<evidence type="ECO:0000313" key="6">
    <source>
        <dbReference type="Proteomes" id="UP001499854"/>
    </source>
</evidence>
<dbReference type="SMART" id="SM00420">
    <property type="entry name" value="HTH_DEOR"/>
    <property type="match status" value="1"/>
</dbReference>
<organism evidence="5 6">
    <name type="scientific">Catenulispora subtropica</name>
    <dbReference type="NCBI Taxonomy" id="450798"/>
    <lineage>
        <taxon>Bacteria</taxon>
        <taxon>Bacillati</taxon>
        <taxon>Actinomycetota</taxon>
        <taxon>Actinomycetes</taxon>
        <taxon>Catenulisporales</taxon>
        <taxon>Catenulisporaceae</taxon>
        <taxon>Catenulispora</taxon>
    </lineage>
</organism>
<dbReference type="InterPro" id="IPR036390">
    <property type="entry name" value="WH_DNA-bd_sf"/>
</dbReference>
<protein>
    <submittedName>
        <fullName evidence="5">DeoR/GlpR family DNA-binding transcription regulator</fullName>
    </submittedName>
</protein>
<keyword evidence="6" id="KW-1185">Reference proteome</keyword>
<dbReference type="InterPro" id="IPR037171">
    <property type="entry name" value="NagB/RpiA_transferase-like"/>
</dbReference>
<dbReference type="InterPro" id="IPR050313">
    <property type="entry name" value="Carb_Metab_HTH_regulators"/>
</dbReference>
<evidence type="ECO:0000256" key="3">
    <source>
        <dbReference type="ARBA" id="ARBA00023163"/>
    </source>
</evidence>
<dbReference type="Pfam" id="PF00455">
    <property type="entry name" value="DeoRC"/>
    <property type="match status" value="1"/>
</dbReference>
<dbReference type="Proteomes" id="UP001499854">
    <property type="component" value="Unassembled WGS sequence"/>
</dbReference>
<keyword evidence="1" id="KW-0805">Transcription regulation</keyword>
<dbReference type="PANTHER" id="PTHR30363:SF44">
    <property type="entry name" value="AGA OPERON TRANSCRIPTIONAL REPRESSOR-RELATED"/>
    <property type="match status" value="1"/>
</dbReference>
<evidence type="ECO:0000256" key="2">
    <source>
        <dbReference type="ARBA" id="ARBA00023125"/>
    </source>
</evidence>
<keyword evidence="3" id="KW-0804">Transcription</keyword>
<feature type="domain" description="HTH deoR-type" evidence="4">
    <location>
        <begin position="3"/>
        <end position="58"/>
    </location>
</feature>
<reference evidence="6" key="1">
    <citation type="journal article" date="2019" name="Int. J. Syst. Evol. Microbiol.">
        <title>The Global Catalogue of Microorganisms (GCM) 10K type strain sequencing project: providing services to taxonomists for standard genome sequencing and annotation.</title>
        <authorList>
            <consortium name="The Broad Institute Genomics Platform"/>
            <consortium name="The Broad Institute Genome Sequencing Center for Infectious Disease"/>
            <person name="Wu L."/>
            <person name="Ma J."/>
        </authorList>
    </citation>
    <scope>NUCLEOTIDE SEQUENCE [LARGE SCALE GENOMIC DNA]</scope>
    <source>
        <strain evidence="6">JCM 16013</strain>
    </source>
</reference>
<evidence type="ECO:0000313" key="5">
    <source>
        <dbReference type="EMBL" id="GAA1963091.1"/>
    </source>
</evidence>
<accession>A0ABP5CHH4</accession>
<evidence type="ECO:0000259" key="4">
    <source>
        <dbReference type="PROSITE" id="PS51000"/>
    </source>
</evidence>
<evidence type="ECO:0000256" key="1">
    <source>
        <dbReference type="ARBA" id="ARBA00023015"/>
    </source>
</evidence>
<gene>
    <name evidence="5" type="ORF">GCM10009838_20170</name>
</gene>
<dbReference type="InterPro" id="IPR001034">
    <property type="entry name" value="DeoR_HTH"/>
</dbReference>
<comment type="caution">
    <text evidence="5">The sequence shown here is derived from an EMBL/GenBank/DDBJ whole genome shotgun (WGS) entry which is preliminary data.</text>
</comment>
<dbReference type="GO" id="GO:0003677">
    <property type="term" value="F:DNA binding"/>
    <property type="evidence" value="ECO:0007669"/>
    <property type="project" value="UniProtKB-KW"/>
</dbReference>
<sequence>MNRYERWSVLLEMLAESGKLEIEETAEKLGVSAATVRRDFDELAAQQLLSRTRGGATAHSVSYDLPLRFKVARHAPEKQRIASVAAGMVAVGSTVGINGGTTATEVARALAARADLAGEQRGPAVTVVTNALNIAQELVVRPYLHVVATGGVGSPKSYELVGPIAAAMLERVALDLAILGVDALDAEHGASAHNEAEATVNQTLASRARHVVVVADSSKLGRRAFARICPISDVTTLVTDGDAPEEMVARFTELGVRVVRA</sequence>